<feature type="chain" id="PRO_5014749183" evidence="2">
    <location>
        <begin position="29"/>
        <end position="284"/>
    </location>
</feature>
<name>A0A2N3PMC8_9PROT</name>
<comment type="caution">
    <text evidence="4">The sequence shown here is derived from an EMBL/GenBank/DDBJ whole genome shotgun (WGS) entry which is preliminary data.</text>
</comment>
<dbReference type="InterPro" id="IPR022448">
    <property type="entry name" value="Quinoprotein_dehydrogenase"/>
</dbReference>
<reference evidence="5" key="1">
    <citation type="submission" date="2017-12" db="EMBL/GenBank/DDBJ databases">
        <title>Draft genome sequence of Telmatospirillum siberiense 26-4b1T, an acidotolerant peatland alphaproteobacterium potentially involved in sulfur cycling.</title>
        <authorList>
            <person name="Hausmann B."/>
            <person name="Pjevac P."/>
            <person name="Schreck K."/>
            <person name="Herbold C.W."/>
            <person name="Daims H."/>
            <person name="Wagner M."/>
            <person name="Pester M."/>
            <person name="Loy A."/>
        </authorList>
    </citation>
    <scope>NUCLEOTIDE SEQUENCE [LARGE SCALE GENOMIC DNA]</scope>
    <source>
        <strain evidence="5">26-4b1</strain>
    </source>
</reference>
<accession>A0A2N3PMC8</accession>
<dbReference type="SMART" id="SM00062">
    <property type="entry name" value="PBPb"/>
    <property type="match status" value="1"/>
</dbReference>
<proteinExistence type="predicted"/>
<dbReference type="OrthoDB" id="176845at2"/>
<evidence type="ECO:0000256" key="2">
    <source>
        <dbReference type="SAM" id="SignalP"/>
    </source>
</evidence>
<dbReference type="Gene3D" id="3.40.190.10">
    <property type="entry name" value="Periplasmic binding protein-like II"/>
    <property type="match status" value="2"/>
</dbReference>
<evidence type="ECO:0000313" key="5">
    <source>
        <dbReference type="Proteomes" id="UP000233293"/>
    </source>
</evidence>
<keyword evidence="5" id="KW-1185">Reference proteome</keyword>
<dbReference type="PANTHER" id="PTHR35936">
    <property type="entry name" value="MEMBRANE-BOUND LYTIC MUREIN TRANSGLYCOSYLASE F"/>
    <property type="match status" value="1"/>
</dbReference>
<dbReference type="PANTHER" id="PTHR35936:SF17">
    <property type="entry name" value="ARGININE-BINDING EXTRACELLULAR PROTEIN ARTP"/>
    <property type="match status" value="1"/>
</dbReference>
<evidence type="ECO:0000256" key="1">
    <source>
        <dbReference type="ARBA" id="ARBA00022729"/>
    </source>
</evidence>
<dbReference type="InterPro" id="IPR001638">
    <property type="entry name" value="Solute-binding_3/MltF_N"/>
</dbReference>
<dbReference type="AlphaFoldDB" id="A0A2N3PMC8"/>
<dbReference type="NCBIfam" id="TIGR03871">
    <property type="entry name" value="ABC_peri_MoxJ_2"/>
    <property type="match status" value="1"/>
</dbReference>
<dbReference type="RefSeq" id="WP_101253616.1">
    <property type="nucleotide sequence ID" value="NZ_PIUM01000052.1"/>
</dbReference>
<dbReference type="Pfam" id="PF00497">
    <property type="entry name" value="SBP_bac_3"/>
    <property type="match status" value="1"/>
</dbReference>
<feature type="signal peptide" evidence="2">
    <location>
        <begin position="1"/>
        <end position="28"/>
    </location>
</feature>
<dbReference type="SUPFAM" id="SSF53850">
    <property type="entry name" value="Periplasmic binding protein-like II"/>
    <property type="match status" value="1"/>
</dbReference>
<evidence type="ECO:0000259" key="3">
    <source>
        <dbReference type="SMART" id="SM00062"/>
    </source>
</evidence>
<keyword evidence="1 2" id="KW-0732">Signal</keyword>
<evidence type="ECO:0000313" key="4">
    <source>
        <dbReference type="EMBL" id="PKU21558.1"/>
    </source>
</evidence>
<organism evidence="4 5">
    <name type="scientific">Telmatospirillum siberiense</name>
    <dbReference type="NCBI Taxonomy" id="382514"/>
    <lineage>
        <taxon>Bacteria</taxon>
        <taxon>Pseudomonadati</taxon>
        <taxon>Pseudomonadota</taxon>
        <taxon>Alphaproteobacteria</taxon>
        <taxon>Rhodospirillales</taxon>
        <taxon>Rhodospirillaceae</taxon>
        <taxon>Telmatospirillum</taxon>
    </lineage>
</organism>
<sequence length="284" mass="31354">MRRARRAGWLPTVFAAALLLALGGGRQAAVAQSPTGDLVARTSLRVCADPSDLPFSNEKGEGFENKIAELLGREMSLPVEYVWYPQVIGFLRNTLWAGRCDLVMGTVAGDGELDTTNPYYYTSYVLVFRNDVDPPFSGLDDPRLKELRIGVISGTPPADLVLRHGLMGRARPYPLTVDTRVDAPSRRMIEDVAARSIDAGVLWGPLAGYYIRREKLPLGVALLKGEPSAPRMDYHIAMGVRHNEPDWRRKINGLIRSKQGEINQILLDYGVPLLDEQGGTLVSR</sequence>
<protein>
    <submittedName>
        <fullName evidence="4">Quinoprotein dehydrogenase-associated putative ABC transporter substrate-binding protein</fullName>
    </submittedName>
</protein>
<gene>
    <name evidence="4" type="ORF">CWS72_26210</name>
</gene>
<dbReference type="EMBL" id="PIUM01000052">
    <property type="protein sequence ID" value="PKU21558.1"/>
    <property type="molecule type" value="Genomic_DNA"/>
</dbReference>
<feature type="domain" description="Solute-binding protein family 3/N-terminal" evidence="3">
    <location>
        <begin position="43"/>
        <end position="273"/>
    </location>
</feature>
<dbReference type="Proteomes" id="UP000233293">
    <property type="component" value="Unassembled WGS sequence"/>
</dbReference>